<keyword evidence="1" id="KW-1133">Transmembrane helix</keyword>
<feature type="transmembrane region" description="Helical" evidence="1">
    <location>
        <begin position="50"/>
        <end position="71"/>
    </location>
</feature>
<comment type="caution">
    <text evidence="2">The sequence shown here is derived from an EMBL/GenBank/DDBJ whole genome shotgun (WGS) entry which is preliminary data.</text>
</comment>
<dbReference type="InterPro" id="IPR009339">
    <property type="entry name" value="DUF998"/>
</dbReference>
<dbReference type="RefSeq" id="WP_341399764.1">
    <property type="nucleotide sequence ID" value="NZ_JBBUTI010000009.1"/>
</dbReference>
<dbReference type="Proteomes" id="UP001379945">
    <property type="component" value="Unassembled WGS sequence"/>
</dbReference>
<dbReference type="EMBL" id="JBBUTI010000009">
    <property type="protein sequence ID" value="MEK8047456.1"/>
    <property type="molecule type" value="Genomic_DNA"/>
</dbReference>
<keyword evidence="1" id="KW-0812">Transmembrane</keyword>
<evidence type="ECO:0000313" key="3">
    <source>
        <dbReference type="Proteomes" id="UP001379945"/>
    </source>
</evidence>
<reference evidence="2 3" key="1">
    <citation type="submission" date="2024-04" db="EMBL/GenBank/DDBJ databases">
        <title>Novel species of the genus Ideonella isolated from streams.</title>
        <authorList>
            <person name="Lu H."/>
        </authorList>
    </citation>
    <scope>NUCLEOTIDE SEQUENCE [LARGE SCALE GENOMIC DNA]</scope>
    <source>
        <strain evidence="2 3">LYT19W</strain>
    </source>
</reference>
<feature type="transmembrane region" description="Helical" evidence="1">
    <location>
        <begin position="103"/>
        <end position="123"/>
    </location>
</feature>
<keyword evidence="3" id="KW-1185">Reference proteome</keyword>
<organism evidence="2 3">
    <name type="scientific">Ideonella margarita</name>
    <dbReference type="NCBI Taxonomy" id="2984191"/>
    <lineage>
        <taxon>Bacteria</taxon>
        <taxon>Pseudomonadati</taxon>
        <taxon>Pseudomonadota</taxon>
        <taxon>Betaproteobacteria</taxon>
        <taxon>Burkholderiales</taxon>
        <taxon>Sphaerotilaceae</taxon>
        <taxon>Ideonella</taxon>
    </lineage>
</organism>
<evidence type="ECO:0000256" key="1">
    <source>
        <dbReference type="SAM" id="Phobius"/>
    </source>
</evidence>
<sequence length="131" mass="13711">MRRHPAFSTALAAAAGIFMLTLLGGLFTPGYSHVSQFISELGASQAAHEYPVRLIGFLPAGVTLLAFCWFAHRALPKASLTSAALIALAGLLTLSPTSSLVGLSQRAVEVAVLGWVVACGWYIDARSRVAA</sequence>
<keyword evidence="1" id="KW-0472">Membrane</keyword>
<name>A0ABU9C6D6_9BURK</name>
<accession>A0ABU9C6D6</accession>
<feature type="transmembrane region" description="Helical" evidence="1">
    <location>
        <begin position="78"/>
        <end position="97"/>
    </location>
</feature>
<feature type="transmembrane region" description="Helical" evidence="1">
    <location>
        <begin position="7"/>
        <end position="30"/>
    </location>
</feature>
<protein>
    <submittedName>
        <fullName evidence="2">DUF998 domain-containing protein</fullName>
    </submittedName>
</protein>
<evidence type="ECO:0000313" key="2">
    <source>
        <dbReference type="EMBL" id="MEK8047456.1"/>
    </source>
</evidence>
<proteinExistence type="predicted"/>
<gene>
    <name evidence="2" type="ORF">AACH00_13925</name>
</gene>
<dbReference type="Pfam" id="PF06197">
    <property type="entry name" value="DUF998"/>
    <property type="match status" value="1"/>
</dbReference>